<comment type="caution">
    <text evidence="10">The sequence shown here is derived from an EMBL/GenBank/DDBJ whole genome shotgun (WGS) entry which is preliminary data.</text>
</comment>
<dbReference type="Pfam" id="PF00875">
    <property type="entry name" value="DNA_photolyase"/>
    <property type="match status" value="1"/>
</dbReference>
<evidence type="ECO:0000256" key="1">
    <source>
        <dbReference type="ARBA" id="ARBA00005862"/>
    </source>
</evidence>
<dbReference type="PANTHER" id="PTHR11455">
    <property type="entry name" value="CRYPTOCHROME"/>
    <property type="match status" value="1"/>
</dbReference>
<dbReference type="InterPro" id="IPR005101">
    <property type="entry name" value="Cryptochr/Photolyase_FAD-bd"/>
</dbReference>
<feature type="binding site" evidence="6">
    <location>
        <begin position="270"/>
        <end position="274"/>
    </location>
    <ligand>
        <name>FAD</name>
        <dbReference type="ChEBI" id="CHEBI:57692"/>
    </ligand>
</feature>
<dbReference type="Gene3D" id="3.40.50.620">
    <property type="entry name" value="HUPs"/>
    <property type="match status" value="1"/>
</dbReference>
<evidence type="ECO:0000256" key="5">
    <source>
        <dbReference type="ARBA" id="ARBA00022991"/>
    </source>
</evidence>
<dbReference type="InParanoid" id="M7XIT4"/>
<dbReference type="GO" id="GO:0000719">
    <property type="term" value="P:photoreactive repair"/>
    <property type="evidence" value="ECO:0007669"/>
    <property type="project" value="TreeGrafter"/>
</dbReference>
<accession>M7XIT4</accession>
<proteinExistence type="inferred from homology"/>
<organism evidence="10 11">
    <name type="scientific">Mariniradius saccharolyticus AK6</name>
    <dbReference type="NCBI Taxonomy" id="1239962"/>
    <lineage>
        <taxon>Bacteria</taxon>
        <taxon>Pseudomonadati</taxon>
        <taxon>Bacteroidota</taxon>
        <taxon>Cytophagia</taxon>
        <taxon>Cytophagales</taxon>
        <taxon>Cyclobacteriaceae</taxon>
        <taxon>Mariniradius</taxon>
    </lineage>
</organism>
<evidence type="ECO:0000256" key="7">
    <source>
        <dbReference type="PIRSR" id="PIRSR602081-2"/>
    </source>
</evidence>
<dbReference type="GO" id="GO:0003677">
    <property type="term" value="F:DNA binding"/>
    <property type="evidence" value="ECO:0007669"/>
    <property type="project" value="TreeGrafter"/>
</dbReference>
<reference evidence="10" key="1">
    <citation type="submission" date="2013-01" db="EMBL/GenBank/DDBJ databases">
        <title>Genome assembly of Mariniradius saccharolyticus AK6.</title>
        <authorList>
            <person name="Vaidya B."/>
            <person name="Khatri I."/>
            <person name="Tanuku N.R.S."/>
            <person name="Subramanian S."/>
            <person name="Pinnaka A."/>
        </authorList>
    </citation>
    <scope>NUCLEOTIDE SEQUENCE [LARGE SCALE GENOMIC DNA]</scope>
    <source>
        <strain evidence="10">AK6</strain>
    </source>
</reference>
<dbReference type="SUPFAM" id="SSF48173">
    <property type="entry name" value="Cryptochrome/photolyase FAD-binding domain"/>
    <property type="match status" value="1"/>
</dbReference>
<protein>
    <recommendedName>
        <fullName evidence="2 8">Cryptochrome DASH</fullName>
    </recommendedName>
</protein>
<evidence type="ECO:0000313" key="10">
    <source>
        <dbReference type="EMBL" id="EMS34749.1"/>
    </source>
</evidence>
<dbReference type="InterPro" id="IPR014133">
    <property type="entry name" value="Cry_DASH"/>
</dbReference>
<dbReference type="InterPro" id="IPR036134">
    <property type="entry name" value="Crypto/Photolyase_FAD-like_sf"/>
</dbReference>
<dbReference type="EMBL" id="AMZY02000005">
    <property type="protein sequence ID" value="EMS34749.1"/>
    <property type="molecule type" value="Genomic_DNA"/>
</dbReference>
<dbReference type="PRINTS" id="PR00147">
    <property type="entry name" value="DNAPHOTLYASE"/>
</dbReference>
<dbReference type="Proteomes" id="UP000010953">
    <property type="component" value="Unassembled WGS sequence"/>
</dbReference>
<evidence type="ECO:0000313" key="11">
    <source>
        <dbReference type="Proteomes" id="UP000010953"/>
    </source>
</evidence>
<comment type="cofactor">
    <cofactor evidence="6 8">
        <name>FAD</name>
        <dbReference type="ChEBI" id="CHEBI:57692"/>
    </cofactor>
    <text evidence="6 8">Binds 1 FAD per subunit.</text>
</comment>
<keyword evidence="5 8" id="KW-0157">Chromophore</keyword>
<feature type="binding site" evidence="6">
    <location>
        <begin position="407"/>
        <end position="409"/>
    </location>
    <ligand>
        <name>FAD</name>
        <dbReference type="ChEBI" id="CHEBI:57692"/>
    </ligand>
</feature>
<keyword evidence="11" id="KW-1185">Reference proteome</keyword>
<evidence type="ECO:0000256" key="2">
    <source>
        <dbReference type="ARBA" id="ARBA00017881"/>
    </source>
</evidence>
<gene>
    <name evidence="10" type="ORF">C943_03436</name>
</gene>
<feature type="binding site" evidence="6">
    <location>
        <position position="257"/>
    </location>
    <ligand>
        <name>FAD</name>
        <dbReference type="ChEBI" id="CHEBI:57692"/>
    </ligand>
</feature>
<dbReference type="InterPro" id="IPR006050">
    <property type="entry name" value="DNA_photolyase_N"/>
</dbReference>
<dbReference type="GO" id="GO:0071949">
    <property type="term" value="F:FAD binding"/>
    <property type="evidence" value="ECO:0007669"/>
    <property type="project" value="TreeGrafter"/>
</dbReference>
<comment type="similarity">
    <text evidence="1 8">Belongs to the DNA photolyase class-1 family.</text>
</comment>
<feature type="domain" description="Photolyase/cryptochrome alpha/beta" evidence="9">
    <location>
        <begin position="26"/>
        <end position="160"/>
    </location>
</feature>
<dbReference type="PANTHER" id="PTHR11455:SF22">
    <property type="entry name" value="CRYPTOCHROME DASH"/>
    <property type="match status" value="1"/>
</dbReference>
<dbReference type="NCBIfam" id="TIGR02765">
    <property type="entry name" value="crypto_DASH"/>
    <property type="match status" value="1"/>
</dbReference>
<dbReference type="Pfam" id="PF03441">
    <property type="entry name" value="FAD_binding_7"/>
    <property type="match status" value="1"/>
</dbReference>
<dbReference type="eggNOG" id="COG0415">
    <property type="taxonomic scope" value="Bacteria"/>
</dbReference>
<feature type="site" description="Electron transfer via tryptophanyl radical" evidence="7">
    <location>
        <position position="394"/>
    </location>
</feature>
<evidence type="ECO:0000256" key="6">
    <source>
        <dbReference type="PIRSR" id="PIRSR602081-1"/>
    </source>
</evidence>
<dbReference type="PROSITE" id="PS51645">
    <property type="entry name" value="PHR_CRY_ALPHA_BETA"/>
    <property type="match status" value="1"/>
</dbReference>
<feature type="site" description="Electron transfer via tryptophanyl radical" evidence="7">
    <location>
        <position position="417"/>
    </location>
</feature>
<evidence type="ECO:0000259" key="9">
    <source>
        <dbReference type="PROSITE" id="PS51645"/>
    </source>
</evidence>
<keyword evidence="3 6" id="KW-0285">Flavoprotein</keyword>
<dbReference type="InterPro" id="IPR002081">
    <property type="entry name" value="Cryptochrome/DNA_photolyase_1"/>
</dbReference>
<evidence type="ECO:0000256" key="4">
    <source>
        <dbReference type="ARBA" id="ARBA00022827"/>
    </source>
</evidence>
<evidence type="ECO:0000256" key="3">
    <source>
        <dbReference type="ARBA" id="ARBA00022630"/>
    </source>
</evidence>
<dbReference type="STRING" id="1239962.C943_03436"/>
<dbReference type="GO" id="GO:0003904">
    <property type="term" value="F:deoxyribodipyrimidine photo-lyase activity"/>
    <property type="evidence" value="ECO:0007669"/>
    <property type="project" value="TreeGrafter"/>
</dbReference>
<dbReference type="SUPFAM" id="SSF52425">
    <property type="entry name" value="Cryptochrome/photolyase, N-terminal domain"/>
    <property type="match status" value="1"/>
</dbReference>
<sequence length="497" mass="58127">MIYELFLRSPNTFLGQPVSRLIMKYRRIIVWFRNDLRIHDNVTLSMACEKAEEVIPVYCFDPRHFGEIDLGMEKMGNLRAKFLKETVSELRQNLQKLGADLVVLQGFPEKEIPNLAVSLQAEAIFFSEEVTDEEKQVDDALESTAWKKGIKTRSFWQHTLFHIDDLPFPIGQTPEVFTQFRKECEKFCKVRLHASTPNAINFPKIEIEKGQIPALSEFGLEEPEDTGRGVLMFKGGEQEGLRRLQTYFWNLDCLKDYKNTRNGLLGANYSSKFSPWLALGCLSPRQIYWEVKRYEKERVKNDSTYWLVFELIWRDYFRFIAKKHGNKIFQLKGIKPFADRWRRDESLFWKWANGHTGIPFVDANMRELNGTGFMSNRGRQNVASFLVNDLGIDWRWGAAYFESKLIDYDVCSNWCNWMYVAGVGNDPRENRYFNILKQGSNYDKKGDYVRHWIPELGKVPGFDIHRPFELNASELKRYGVSLGGNYPHPIVSMKVFT</sequence>
<name>M7XIT4_9BACT</name>
<comment type="cofactor">
    <cofactor evidence="8">
        <name>(6R)-5,10-methylene-5,6,7,8-tetrahydrofolate</name>
        <dbReference type="ChEBI" id="CHEBI:15636"/>
    </cofactor>
    <text evidence="8">Binds 1 5,10-methenyltetrahydrofolate (MTHF) per subunit.</text>
</comment>
<comment type="function">
    <text evidence="8">May have a photoreceptor function.</text>
</comment>
<keyword evidence="4 6" id="KW-0274">FAD</keyword>
<feature type="site" description="Electron transfer via tryptophanyl radical" evidence="7">
    <location>
        <position position="341"/>
    </location>
</feature>
<dbReference type="InterPro" id="IPR014729">
    <property type="entry name" value="Rossmann-like_a/b/a_fold"/>
</dbReference>
<evidence type="ECO:0000256" key="8">
    <source>
        <dbReference type="RuleBase" id="RU367151"/>
    </source>
</evidence>
<feature type="binding site" evidence="6">
    <location>
        <begin position="310"/>
        <end position="317"/>
    </location>
    <ligand>
        <name>FAD</name>
        <dbReference type="ChEBI" id="CHEBI:57692"/>
    </ligand>
</feature>
<dbReference type="Gene3D" id="1.10.579.10">
    <property type="entry name" value="DNA Cyclobutane Dipyrimidine Photolyase, subunit A, domain 3"/>
    <property type="match status" value="1"/>
</dbReference>
<dbReference type="InterPro" id="IPR036155">
    <property type="entry name" value="Crypto/Photolyase_N_sf"/>
</dbReference>
<dbReference type="Gene3D" id="1.25.40.80">
    <property type="match status" value="1"/>
</dbReference>
<dbReference type="AlphaFoldDB" id="M7XIT4"/>